<comment type="similarity">
    <text evidence="2">Belongs to the KptA/TPT1 family.</text>
</comment>
<organism evidence="7 8">
    <name type="scientific">Fopius arisanus</name>
    <dbReference type="NCBI Taxonomy" id="64838"/>
    <lineage>
        <taxon>Eukaryota</taxon>
        <taxon>Metazoa</taxon>
        <taxon>Ecdysozoa</taxon>
        <taxon>Arthropoda</taxon>
        <taxon>Hexapoda</taxon>
        <taxon>Insecta</taxon>
        <taxon>Pterygota</taxon>
        <taxon>Neoptera</taxon>
        <taxon>Endopterygota</taxon>
        <taxon>Hymenoptera</taxon>
        <taxon>Apocrita</taxon>
        <taxon>Ichneumonoidea</taxon>
        <taxon>Braconidae</taxon>
        <taxon>Opiinae</taxon>
        <taxon>Fopius</taxon>
    </lineage>
</organism>
<accession>A0A9R1TV45</accession>
<keyword evidence="5" id="KW-0520">NAD</keyword>
<dbReference type="OrthoDB" id="419694at2759"/>
<protein>
    <recommendedName>
        <fullName evidence="3">2'-phosphotransferase</fullName>
        <ecNumber evidence="3">2.7.1.160</ecNumber>
    </recommendedName>
</protein>
<dbReference type="PANTHER" id="PTHR12684:SF2">
    <property type="entry name" value="TRNA 2'-PHOSPHOTRANSFERASE 1"/>
    <property type="match status" value="1"/>
</dbReference>
<dbReference type="InterPro" id="IPR042080">
    <property type="entry name" value="RNA_2'-PTrans_N"/>
</dbReference>
<gene>
    <name evidence="8" type="primary">Tpt</name>
</gene>
<keyword evidence="7" id="KW-1185">Reference proteome</keyword>
<dbReference type="InterPro" id="IPR042081">
    <property type="entry name" value="RNA_2'-PTrans_C"/>
</dbReference>
<dbReference type="InterPro" id="IPR002745">
    <property type="entry name" value="Ptrans_KptA/Tpt1"/>
</dbReference>
<reference evidence="8" key="1">
    <citation type="submission" date="2025-08" db="UniProtKB">
        <authorList>
            <consortium name="RefSeq"/>
        </authorList>
    </citation>
    <scope>IDENTIFICATION</scope>
    <source>
        <strain evidence="8">USDA-PBARC FA_bdor</strain>
        <tissue evidence="8">Whole organism</tissue>
    </source>
</reference>
<dbReference type="Gene3D" id="3.20.170.30">
    <property type="match status" value="1"/>
</dbReference>
<dbReference type="RefSeq" id="XP_011299066.1">
    <property type="nucleotide sequence ID" value="XM_011300764.1"/>
</dbReference>
<evidence type="ECO:0000256" key="2">
    <source>
        <dbReference type="ARBA" id="ARBA00009836"/>
    </source>
</evidence>
<dbReference type="GO" id="GO:0006388">
    <property type="term" value="P:tRNA splicing, via endonucleolytic cleavage and ligation"/>
    <property type="evidence" value="ECO:0007669"/>
    <property type="project" value="TreeGrafter"/>
</dbReference>
<dbReference type="GeneID" id="105264113"/>
<dbReference type="AlphaFoldDB" id="A0A9R1TV45"/>
<dbReference type="CTD" id="318833"/>
<dbReference type="EC" id="2.7.1.160" evidence="3"/>
<comment type="function">
    <text evidence="1">Catalyzes the last step of tRNA splicing, the transfer of the splice junction 2'-phosphate from ligated tRNA to NAD to produce ADP-ribose 1''-2'' cyclic phosphate.</text>
</comment>
<evidence type="ECO:0000313" key="7">
    <source>
        <dbReference type="Proteomes" id="UP000694866"/>
    </source>
</evidence>
<evidence type="ECO:0000256" key="1">
    <source>
        <dbReference type="ARBA" id="ARBA00003343"/>
    </source>
</evidence>
<dbReference type="Gene3D" id="1.10.10.970">
    <property type="entry name" value="RNA 2'-phosphotransferase, Tpt1/KptA family, N-terminal domain"/>
    <property type="match status" value="1"/>
</dbReference>
<keyword evidence="4" id="KW-0808">Transferase</keyword>
<evidence type="ECO:0000256" key="3">
    <source>
        <dbReference type="ARBA" id="ARBA00012007"/>
    </source>
</evidence>
<comment type="catalytic activity">
    <reaction evidence="6">
        <text>2'-phospho-[ligated tRNA] + NAD(+) = mature tRNA + ADP-alpha-D-ribose 1'',2''-cyclic phosphate + nicotinamide</text>
        <dbReference type="Rhea" id="RHEA:23324"/>
        <dbReference type="Rhea" id="RHEA-COMP:11106"/>
        <dbReference type="Rhea" id="RHEA-COMP:11107"/>
        <dbReference type="ChEBI" id="CHEBI:17154"/>
        <dbReference type="ChEBI" id="CHEBI:57540"/>
        <dbReference type="ChEBI" id="CHEBI:76596"/>
        <dbReference type="ChEBI" id="CHEBI:82883"/>
        <dbReference type="ChEBI" id="CHEBI:85027"/>
        <dbReference type="EC" id="2.7.1.160"/>
    </reaction>
</comment>
<evidence type="ECO:0000256" key="5">
    <source>
        <dbReference type="ARBA" id="ARBA00023027"/>
    </source>
</evidence>
<dbReference type="Proteomes" id="UP000694866">
    <property type="component" value="Unplaced"/>
</dbReference>
<name>A0A9R1TV45_9HYME</name>
<dbReference type="SUPFAM" id="SSF56399">
    <property type="entry name" value="ADP-ribosylation"/>
    <property type="match status" value="1"/>
</dbReference>
<dbReference type="Pfam" id="PF01885">
    <property type="entry name" value="PTS_2-RNA"/>
    <property type="match status" value="1"/>
</dbReference>
<evidence type="ECO:0000313" key="8">
    <source>
        <dbReference type="RefSeq" id="XP_011299066.1"/>
    </source>
</evidence>
<dbReference type="PANTHER" id="PTHR12684">
    <property type="entry name" value="PUTATIVE PHOSPHOTRANSFERASE"/>
    <property type="match status" value="1"/>
</dbReference>
<sequence length="184" mass="20784">MNSKKKQLEDVRISKRLSYLLRHGAVQEGLHINPDGFVPLRELLEKLPECTIVDIRRIVSTNSKGRFTLVESEDEGPQIKANQGHSLASVNRLSLKEVSNPNFEIIHGTSFANWAQIKCRGLSRMRRNHIHFSKDYSKSSADGIKFFESENGVVLSPGDACGVIETRYFSRVSTRDNKILSIDN</sequence>
<evidence type="ECO:0000256" key="4">
    <source>
        <dbReference type="ARBA" id="ARBA00022679"/>
    </source>
</evidence>
<dbReference type="GO" id="GO:0000215">
    <property type="term" value="F:tRNA 2'-phosphotransferase activity"/>
    <property type="evidence" value="ECO:0007669"/>
    <property type="project" value="UniProtKB-EC"/>
</dbReference>
<evidence type="ECO:0000256" key="6">
    <source>
        <dbReference type="ARBA" id="ARBA00047949"/>
    </source>
</evidence>
<proteinExistence type="inferred from homology"/>